<feature type="domain" description="Tyr recombinase" evidence="2">
    <location>
        <begin position="2"/>
        <end position="189"/>
    </location>
</feature>
<dbReference type="PANTHER" id="PTHR30349:SF82">
    <property type="entry name" value="INTEGRASE_RECOMBINASE YOEC-RELATED"/>
    <property type="match status" value="1"/>
</dbReference>
<proteinExistence type="predicted"/>
<keyword evidence="1" id="KW-0233">DNA recombination</keyword>
<dbReference type="GO" id="GO:0006310">
    <property type="term" value="P:DNA recombination"/>
    <property type="evidence" value="ECO:0007669"/>
    <property type="project" value="UniProtKB-KW"/>
</dbReference>
<dbReference type="GO" id="GO:0015074">
    <property type="term" value="P:DNA integration"/>
    <property type="evidence" value="ECO:0007669"/>
    <property type="project" value="InterPro"/>
</dbReference>
<dbReference type="EMBL" id="FOTY01000061">
    <property type="protein sequence ID" value="SFM46957.1"/>
    <property type="molecule type" value="Genomic_DNA"/>
</dbReference>
<protein>
    <submittedName>
        <fullName evidence="3">Phage integrase family protein</fullName>
    </submittedName>
</protein>
<dbReference type="InterPro" id="IPR050090">
    <property type="entry name" value="Tyrosine_recombinase_XerCD"/>
</dbReference>
<keyword evidence="4" id="KW-1185">Reference proteome</keyword>
<dbReference type="InterPro" id="IPR002104">
    <property type="entry name" value="Integrase_catalytic"/>
</dbReference>
<dbReference type="GO" id="GO:0003677">
    <property type="term" value="F:DNA binding"/>
    <property type="evidence" value="ECO:0007669"/>
    <property type="project" value="InterPro"/>
</dbReference>
<dbReference type="Proteomes" id="UP000199668">
    <property type="component" value="Unassembled WGS sequence"/>
</dbReference>
<name>A0A1I4R3X3_9BACI</name>
<dbReference type="Pfam" id="PF00589">
    <property type="entry name" value="Phage_integrase"/>
    <property type="match status" value="1"/>
</dbReference>
<evidence type="ECO:0000313" key="3">
    <source>
        <dbReference type="EMBL" id="SFM46957.1"/>
    </source>
</evidence>
<organism evidence="3 4">
    <name type="scientific">Salibacterium qingdaonense</name>
    <dbReference type="NCBI Taxonomy" id="266892"/>
    <lineage>
        <taxon>Bacteria</taxon>
        <taxon>Bacillati</taxon>
        <taxon>Bacillota</taxon>
        <taxon>Bacilli</taxon>
        <taxon>Bacillales</taxon>
        <taxon>Bacillaceae</taxon>
    </lineage>
</organism>
<dbReference type="SUPFAM" id="SSF56349">
    <property type="entry name" value="DNA breaking-rejoining enzymes"/>
    <property type="match status" value="1"/>
</dbReference>
<dbReference type="STRING" id="266892.SAMN04488054_1614"/>
<dbReference type="InterPro" id="IPR013762">
    <property type="entry name" value="Integrase-like_cat_sf"/>
</dbReference>
<dbReference type="AlphaFoldDB" id="A0A1I4R3X3"/>
<evidence type="ECO:0000259" key="2">
    <source>
        <dbReference type="PROSITE" id="PS51898"/>
    </source>
</evidence>
<gene>
    <name evidence="3" type="ORF">SAMN04488054_1614</name>
</gene>
<evidence type="ECO:0000256" key="1">
    <source>
        <dbReference type="ARBA" id="ARBA00023172"/>
    </source>
</evidence>
<reference evidence="3 4" key="1">
    <citation type="submission" date="2016-10" db="EMBL/GenBank/DDBJ databases">
        <authorList>
            <person name="de Groot N.N."/>
        </authorList>
    </citation>
    <scope>NUCLEOTIDE SEQUENCE [LARGE SCALE GENOMIC DNA]</scope>
    <source>
        <strain evidence="3 4">CGMCC 1.6134</strain>
    </source>
</reference>
<dbReference type="OrthoDB" id="9788852at2"/>
<dbReference type="PANTHER" id="PTHR30349">
    <property type="entry name" value="PHAGE INTEGRASE-RELATED"/>
    <property type="match status" value="1"/>
</dbReference>
<dbReference type="PROSITE" id="PS51898">
    <property type="entry name" value="TYR_RECOMBINASE"/>
    <property type="match status" value="1"/>
</dbReference>
<dbReference type="InterPro" id="IPR011010">
    <property type="entry name" value="DNA_brk_join_enz"/>
</dbReference>
<dbReference type="RefSeq" id="WP_090929145.1">
    <property type="nucleotide sequence ID" value="NZ_FOTY01000061.1"/>
</dbReference>
<sequence>MNFVEPIRNKKEIQRMADALYEKSERDHLLFILGVSTGFRISDLLDLRYSEILNNDGTVKDYVKLRETKTGKNNKIKITDKRKEDIANYKGKYFDGSMDAYVFPSQKKDENGNPKPMNRQQVWRILQRTANDLGIADIGSHSMRKTFGYGLFKKGVDVAVIQDMLNHSNQKETLRYIGINQDMKDEAIEALDF</sequence>
<evidence type="ECO:0000313" key="4">
    <source>
        <dbReference type="Proteomes" id="UP000199668"/>
    </source>
</evidence>
<accession>A0A1I4R3X3</accession>
<dbReference type="Gene3D" id="1.10.443.10">
    <property type="entry name" value="Intergrase catalytic core"/>
    <property type="match status" value="1"/>
</dbReference>